<dbReference type="InterPro" id="IPR040680">
    <property type="entry name" value="DUF5643"/>
</dbReference>
<evidence type="ECO:0000259" key="3">
    <source>
        <dbReference type="Pfam" id="PF18705"/>
    </source>
</evidence>
<protein>
    <submittedName>
        <fullName evidence="4">DUF4179 domain-containing protein</fullName>
    </submittedName>
</protein>
<feature type="domain" description="DUF4179" evidence="2">
    <location>
        <begin position="47"/>
        <end position="137"/>
    </location>
</feature>
<keyword evidence="1" id="KW-0812">Transmembrane</keyword>
<dbReference type="Pfam" id="PF13786">
    <property type="entry name" value="DUF4179"/>
    <property type="match status" value="1"/>
</dbReference>
<keyword evidence="1" id="KW-0472">Membrane</keyword>
<evidence type="ECO:0000259" key="2">
    <source>
        <dbReference type="Pfam" id="PF13786"/>
    </source>
</evidence>
<name>A0ABS9UFY9_9BACL</name>
<dbReference type="InterPro" id="IPR025436">
    <property type="entry name" value="DUF4179"/>
</dbReference>
<dbReference type="RefSeq" id="WP_241370411.1">
    <property type="nucleotide sequence ID" value="NZ_JAKZFC010000006.1"/>
</dbReference>
<dbReference type="EMBL" id="JAKZFC010000006">
    <property type="protein sequence ID" value="MCH7323241.1"/>
    <property type="molecule type" value="Genomic_DNA"/>
</dbReference>
<evidence type="ECO:0000313" key="5">
    <source>
        <dbReference type="Proteomes" id="UP001316087"/>
    </source>
</evidence>
<dbReference type="Pfam" id="PF18705">
    <property type="entry name" value="DUF5643"/>
    <property type="match status" value="1"/>
</dbReference>
<evidence type="ECO:0000313" key="4">
    <source>
        <dbReference type="EMBL" id="MCH7323241.1"/>
    </source>
</evidence>
<accession>A0ABS9UFY9</accession>
<evidence type="ECO:0000256" key="1">
    <source>
        <dbReference type="SAM" id="Phobius"/>
    </source>
</evidence>
<gene>
    <name evidence="4" type="ORF">LZ480_15295</name>
</gene>
<feature type="domain" description="DUF5643" evidence="3">
    <location>
        <begin position="238"/>
        <end position="361"/>
    </location>
</feature>
<sequence>MSFLNDLNDVKLDIEEYEQIPLSAVEQKRIIQRTQKRLKSKKALFFKRKKHFVSAIASISAISFITLNIAFPTFAEKLPTFTNIFEFFTDNERNIFEDYSEHTTYIGQTQESNGISITVTDAVYDKENITIAYTIKSEKDLGERPVLLEDIIVDEFVDQYKHSGYSKNYLVKKIDEHEYAVLYVYELITGSKPETINISWQGDNVTNLNNGNQLVSGHWNFEFSLQALENSVTSFKSPKIKSSDTGVEITLVKMTQSPISTTIKLAEKVDERIVSQEQEELRTVSIEYLVSDDLGNEYNIIHYRDTGHSTDFNINHISTPRITMNIPNNNASYITITPIVTAYKVVNSDGLLEQVIEPYKIEPIHVPLNK</sequence>
<reference evidence="4 5" key="1">
    <citation type="submission" date="2022-03" db="EMBL/GenBank/DDBJ databases">
        <authorList>
            <person name="Jo J.-H."/>
            <person name="Im W.-T."/>
        </authorList>
    </citation>
    <scope>NUCLEOTIDE SEQUENCE [LARGE SCALE GENOMIC DNA]</scope>
    <source>
        <strain evidence="4 5">MA9</strain>
    </source>
</reference>
<comment type="caution">
    <text evidence="4">The sequence shown here is derived from an EMBL/GenBank/DDBJ whole genome shotgun (WGS) entry which is preliminary data.</text>
</comment>
<keyword evidence="1" id="KW-1133">Transmembrane helix</keyword>
<feature type="transmembrane region" description="Helical" evidence="1">
    <location>
        <begin position="51"/>
        <end position="71"/>
    </location>
</feature>
<keyword evidence="5" id="KW-1185">Reference proteome</keyword>
<proteinExistence type="predicted"/>
<dbReference type="Gene3D" id="2.60.40.1640">
    <property type="entry name" value="Conserved domain protein"/>
    <property type="match status" value="1"/>
</dbReference>
<organism evidence="4 5">
    <name type="scientific">Solibacillus palustris</name>
    <dbReference type="NCBI Taxonomy" id="2908203"/>
    <lineage>
        <taxon>Bacteria</taxon>
        <taxon>Bacillati</taxon>
        <taxon>Bacillota</taxon>
        <taxon>Bacilli</taxon>
        <taxon>Bacillales</taxon>
        <taxon>Caryophanaceae</taxon>
        <taxon>Solibacillus</taxon>
    </lineage>
</organism>
<dbReference type="Proteomes" id="UP001316087">
    <property type="component" value="Unassembled WGS sequence"/>
</dbReference>
<dbReference type="Gene3D" id="2.60.40.1630">
    <property type="entry name" value="bacillus anthracis domain"/>
    <property type="match status" value="1"/>
</dbReference>